<name>A0A382MKE8_9ZZZZ</name>
<dbReference type="AlphaFoldDB" id="A0A382MKE8"/>
<accession>A0A382MKE8</accession>
<dbReference type="EMBL" id="UINC01094304">
    <property type="protein sequence ID" value="SVC49434.1"/>
    <property type="molecule type" value="Genomic_DNA"/>
</dbReference>
<organism evidence="1">
    <name type="scientific">marine metagenome</name>
    <dbReference type="NCBI Taxonomy" id="408172"/>
    <lineage>
        <taxon>unclassified sequences</taxon>
        <taxon>metagenomes</taxon>
        <taxon>ecological metagenomes</taxon>
    </lineage>
</organism>
<protein>
    <submittedName>
        <fullName evidence="1">Uncharacterized protein</fullName>
    </submittedName>
</protein>
<dbReference type="Pfam" id="PF08811">
    <property type="entry name" value="DUF1800"/>
    <property type="match status" value="1"/>
</dbReference>
<reference evidence="1" key="1">
    <citation type="submission" date="2018-05" db="EMBL/GenBank/DDBJ databases">
        <authorList>
            <person name="Lanie J.A."/>
            <person name="Ng W.-L."/>
            <person name="Kazmierczak K.M."/>
            <person name="Andrzejewski T.M."/>
            <person name="Davidsen T.M."/>
            <person name="Wayne K.J."/>
            <person name="Tettelin H."/>
            <person name="Glass J.I."/>
            <person name="Rusch D."/>
            <person name="Podicherti R."/>
            <person name="Tsui H.-C.T."/>
            <person name="Winkler M.E."/>
        </authorList>
    </citation>
    <scope>NUCLEOTIDE SEQUENCE</scope>
</reference>
<gene>
    <name evidence="1" type="ORF">METZ01_LOCUS302288</name>
</gene>
<dbReference type="Gene3D" id="2.60.120.260">
    <property type="entry name" value="Galactose-binding domain-like"/>
    <property type="match status" value="1"/>
</dbReference>
<proteinExistence type="predicted"/>
<feature type="non-terminal residue" evidence="1">
    <location>
        <position position="379"/>
    </location>
</feature>
<dbReference type="InterPro" id="IPR014917">
    <property type="entry name" value="DUF1800"/>
</dbReference>
<sequence>MVGHPSTSEFICQKLINKFVSDEISLPTYHSRTAPNELLLLMDQAIEAWHSTKPAGDIDKIMRVILDPKKQESAFWQDIGYRGKIKTPVEYINSSIRALDADVTDTKLPDYNSDLGMELFVRDDPDGYSEIGADWMDTSTLLERMTFAQTVASNADKYVEWDAETLFSERGPDTLVRYHVPTNGALNLDWTRVDFNDAKWSASGTSVGYDTNADYTDFIDLDVQTGMHQKRTSVYIRLPFLVDDPGQFDYLRLDMRYDDGFVAYLNGVRVAAANAPETLAWDSNAAEGHSDSEAREYQAFSLSNHIKRLKKGKNILAIHGLNVSSTSSDFLIQPRLRGGLGGGESIVNYFDRLLFQKSLTAEQRGILLDFVNSNAIGRP</sequence>
<evidence type="ECO:0000313" key="1">
    <source>
        <dbReference type="EMBL" id="SVC49434.1"/>
    </source>
</evidence>